<dbReference type="NCBIfam" id="TIGR02058">
    <property type="entry name" value="lin0512_fam"/>
    <property type="match status" value="1"/>
</dbReference>
<evidence type="ECO:0000313" key="3">
    <source>
        <dbReference type="EMBL" id="SHN87613.1"/>
    </source>
</evidence>
<accession>A0A1M7UXA3</accession>
<dbReference type="InterPro" id="IPR037103">
    <property type="entry name" value="Tubulin/FtsZ-like_C"/>
</dbReference>
<evidence type="ECO:0000256" key="1">
    <source>
        <dbReference type="ARBA" id="ARBA00022741"/>
    </source>
</evidence>
<dbReference type="PANTHER" id="PTHR34784:SF1">
    <property type="entry name" value="50S RIBOSOMAL PROTEIN L34"/>
    <property type="match status" value="1"/>
</dbReference>
<reference evidence="4" key="1">
    <citation type="submission" date="2016-11" db="EMBL/GenBank/DDBJ databases">
        <authorList>
            <person name="Varghese N."/>
            <person name="Submissions S."/>
        </authorList>
    </citation>
    <scope>NUCLEOTIDE SEQUENCE [LARGE SCALE GENOMIC DNA]</scope>
    <source>
        <strain evidence="4">GAS401</strain>
    </source>
</reference>
<evidence type="ECO:0000256" key="2">
    <source>
        <dbReference type="ARBA" id="ARBA00023134"/>
    </source>
</evidence>
<dbReference type="PANTHER" id="PTHR34784">
    <property type="entry name" value="50S RIBOSOMAL PROTEIN L34"/>
    <property type="match status" value="1"/>
</dbReference>
<sequence>MTRVRCVTEMGMGVDVHGRDATKAAKRAVSDAIRHSSLGFFRMLGKTANDMFVDVTIAVPNPEAVDTEAVAKELPYGTKKVTAVKGGLEIPSDIGNDPILIANAAVIVSFDDGK</sequence>
<dbReference type="EMBL" id="LT670849">
    <property type="protein sequence ID" value="SHN87613.1"/>
    <property type="molecule type" value="Genomic_DNA"/>
</dbReference>
<keyword evidence="1" id="KW-0547">Nucleotide-binding</keyword>
<dbReference type="AlphaFoldDB" id="A0A1M7UXA3"/>
<keyword evidence="2" id="KW-0342">GTP-binding</keyword>
<dbReference type="GO" id="GO:0005525">
    <property type="term" value="F:GTP binding"/>
    <property type="evidence" value="ECO:0007669"/>
    <property type="project" value="UniProtKB-KW"/>
</dbReference>
<evidence type="ECO:0000313" key="4">
    <source>
        <dbReference type="Proteomes" id="UP000184096"/>
    </source>
</evidence>
<proteinExistence type="predicted"/>
<dbReference type="RefSeq" id="WP_072825415.1">
    <property type="nucleotide sequence ID" value="NZ_LT670849.1"/>
</dbReference>
<name>A0A1M7UXA3_9BRAD</name>
<dbReference type="Gene3D" id="3.30.1330.20">
    <property type="entry name" value="Tubulin/FtsZ, C-terminal domain"/>
    <property type="match status" value="1"/>
</dbReference>
<dbReference type="OrthoDB" id="6165729at2"/>
<organism evidence="3 4">
    <name type="scientific">Bradyrhizobium erythrophlei</name>
    <dbReference type="NCBI Taxonomy" id="1437360"/>
    <lineage>
        <taxon>Bacteria</taxon>
        <taxon>Pseudomonadati</taxon>
        <taxon>Pseudomonadota</taxon>
        <taxon>Alphaproteobacteria</taxon>
        <taxon>Hyphomicrobiales</taxon>
        <taxon>Nitrobacteraceae</taxon>
        <taxon>Bradyrhizobium</taxon>
    </lineage>
</organism>
<dbReference type="Pfam" id="PF09585">
    <property type="entry name" value="Lin0512_fam"/>
    <property type="match status" value="1"/>
</dbReference>
<gene>
    <name evidence="3" type="ORF">SAMN05444170_7276</name>
</gene>
<keyword evidence="4" id="KW-1185">Reference proteome</keyword>
<protein>
    <submittedName>
        <fullName evidence="3">Uncharacterized protein</fullName>
    </submittedName>
</protein>
<dbReference type="InterPro" id="IPR011719">
    <property type="entry name" value="CHP02058"/>
</dbReference>
<dbReference type="Proteomes" id="UP000184096">
    <property type="component" value="Chromosome I"/>
</dbReference>